<dbReference type="RefSeq" id="WP_053820089.1">
    <property type="nucleotide sequence ID" value="NZ_CP006911.1"/>
</dbReference>
<keyword evidence="1" id="KW-1133">Transmembrane helix</keyword>
<evidence type="ECO:0000313" key="3">
    <source>
        <dbReference type="Proteomes" id="UP000068905"/>
    </source>
</evidence>
<evidence type="ECO:0000256" key="1">
    <source>
        <dbReference type="SAM" id="Phobius"/>
    </source>
</evidence>
<reference evidence="2 3" key="1">
    <citation type="journal article" date="2015" name="Genome Announc.">
        <title>Genome Sequence of 'Candidatus Thioglobus singularis' Strain PS1, a Mixotroph from the SUP05 Clade of Marine Gammaproteobacteria.</title>
        <authorList>
            <person name="Marshall K.T."/>
            <person name="Morris R.M."/>
        </authorList>
    </citation>
    <scope>NUCLEOTIDE SEQUENCE [LARGE SCALE GENOMIC DNA]</scope>
    <source>
        <strain evidence="2 3">PS1</strain>
    </source>
</reference>
<dbReference type="Proteomes" id="UP000068905">
    <property type="component" value="Chromosome"/>
</dbReference>
<evidence type="ECO:0000313" key="2">
    <source>
        <dbReference type="EMBL" id="ALE01892.1"/>
    </source>
</evidence>
<dbReference type="InterPro" id="IPR012441">
    <property type="entry name" value="DUF1643"/>
</dbReference>
<name>A0A0M4M2N9_9GAMM</name>
<dbReference type="KEGG" id="tsn:W908_04435"/>
<dbReference type="OrthoDB" id="9807577at2"/>
<keyword evidence="1" id="KW-0812">Transmembrane</keyword>
<proteinExistence type="predicted"/>
<dbReference type="STRING" id="1125411.W908_04435"/>
<dbReference type="AlphaFoldDB" id="A0A0M4M2N9"/>
<sequence length="158" mass="17938">MKIIKKSAIFSPCNQYRYSLSRVWSLNQKPALIIGLNPSTANETEDDPTIRRSMHYAYRWGFGGLIMVNLFAFKATLPSDLRKANHPIGKDNNKFIIEHQRESGIVLVAWGNDGALHNRDKEVLDFINNPMCLKINKTGQPAHPLYQNKGLSPIQYPS</sequence>
<dbReference type="Pfam" id="PF07799">
    <property type="entry name" value="DUF1643"/>
    <property type="match status" value="1"/>
</dbReference>
<gene>
    <name evidence="2" type="ORF">W908_04435</name>
</gene>
<protein>
    <recommendedName>
        <fullName evidence="4">DUF1643 domain-containing protein</fullName>
    </recommendedName>
</protein>
<keyword evidence="1" id="KW-0472">Membrane</keyword>
<dbReference type="PATRIC" id="fig|1125411.7.peg.869"/>
<keyword evidence="3" id="KW-1185">Reference proteome</keyword>
<feature type="transmembrane region" description="Helical" evidence="1">
    <location>
        <begin position="56"/>
        <end position="73"/>
    </location>
</feature>
<accession>A0A0M4M2N9</accession>
<evidence type="ECO:0008006" key="4">
    <source>
        <dbReference type="Google" id="ProtNLM"/>
    </source>
</evidence>
<organism evidence="2 3">
    <name type="scientific">Candidatus Pseudothioglobus singularis PS1</name>
    <dbReference type="NCBI Taxonomy" id="1125411"/>
    <lineage>
        <taxon>Bacteria</taxon>
        <taxon>Pseudomonadati</taxon>
        <taxon>Pseudomonadota</taxon>
        <taxon>Gammaproteobacteria</taxon>
        <taxon>Candidatus Pseudothioglobaceae</taxon>
        <taxon>Candidatus Pseudothioglobus</taxon>
    </lineage>
</organism>
<dbReference type="EMBL" id="CP006911">
    <property type="protein sequence ID" value="ALE01892.1"/>
    <property type="molecule type" value="Genomic_DNA"/>
</dbReference>